<comment type="caution">
    <text evidence="1">The sequence shown here is derived from an EMBL/GenBank/DDBJ whole genome shotgun (WGS) entry which is preliminary data.</text>
</comment>
<dbReference type="EMBL" id="CM055092">
    <property type="protein sequence ID" value="KAJ7569313.1"/>
    <property type="molecule type" value="Genomic_DNA"/>
</dbReference>
<sequence>MRTRDKVQLVGVIQSAWWFLLFLFLLGDHLEFAAAGICSELISPLGYPCEEHQVTTTDGYILGVQRISAGIQGSTLQHALPVFLQHGVLAGGEHWVLNSPNESLAFILADSGFDVWIGSLRGTQWSQGHVSLTLNSTSYWNWTWDEHLNYDLPAMLKFVRDTTGSPVKYVGHSQGTIIFLAGLTQSSVTQYVDKAALLAPIAYLDHMTSIVGNALARLFLDQALLHVGIREFNTSSGVGKELIDLYCGLIPSDCSDLLTAFTGPNCCINSTRLPFYQQYEPQPTSTKNIAHLSQMVRTGHFRKYDYGLFGNLEHYGQPIPPAYSLSNIPASFPLMLAYGGIDALADVNDVKHLIDDLPNPYVLQYLPNYGHLDYTIGKSANRDVYQPMIQFLKGN</sequence>
<accession>A0ACC2ES83</accession>
<protein>
    <submittedName>
        <fullName evidence="1">Uncharacterized protein</fullName>
    </submittedName>
</protein>
<organism evidence="1 2">
    <name type="scientific">Diphasiastrum complanatum</name>
    <name type="common">Issler's clubmoss</name>
    <name type="synonym">Lycopodium complanatum</name>
    <dbReference type="NCBI Taxonomy" id="34168"/>
    <lineage>
        <taxon>Eukaryota</taxon>
        <taxon>Viridiplantae</taxon>
        <taxon>Streptophyta</taxon>
        <taxon>Embryophyta</taxon>
        <taxon>Tracheophyta</taxon>
        <taxon>Lycopodiopsida</taxon>
        <taxon>Lycopodiales</taxon>
        <taxon>Lycopodiaceae</taxon>
        <taxon>Lycopodioideae</taxon>
        <taxon>Diphasiastrum</taxon>
    </lineage>
</organism>
<dbReference type="Proteomes" id="UP001162992">
    <property type="component" value="Chromosome 1"/>
</dbReference>
<gene>
    <name evidence="1" type="ORF">O6H91_01G072200</name>
</gene>
<evidence type="ECO:0000313" key="2">
    <source>
        <dbReference type="Proteomes" id="UP001162992"/>
    </source>
</evidence>
<keyword evidence="2" id="KW-1185">Reference proteome</keyword>
<name>A0ACC2ES83_DIPCM</name>
<reference evidence="2" key="1">
    <citation type="journal article" date="2024" name="Proc. Natl. Acad. Sci. U.S.A.">
        <title>Extraordinary preservation of gene collinearity over three hundred million years revealed in homosporous lycophytes.</title>
        <authorList>
            <person name="Li C."/>
            <person name="Wickell D."/>
            <person name="Kuo L.Y."/>
            <person name="Chen X."/>
            <person name="Nie B."/>
            <person name="Liao X."/>
            <person name="Peng D."/>
            <person name="Ji J."/>
            <person name="Jenkins J."/>
            <person name="Williams M."/>
            <person name="Shu S."/>
            <person name="Plott C."/>
            <person name="Barry K."/>
            <person name="Rajasekar S."/>
            <person name="Grimwood J."/>
            <person name="Han X."/>
            <person name="Sun S."/>
            <person name="Hou Z."/>
            <person name="He W."/>
            <person name="Dai G."/>
            <person name="Sun C."/>
            <person name="Schmutz J."/>
            <person name="Leebens-Mack J.H."/>
            <person name="Li F.W."/>
            <person name="Wang L."/>
        </authorList>
    </citation>
    <scope>NUCLEOTIDE SEQUENCE [LARGE SCALE GENOMIC DNA]</scope>
    <source>
        <strain evidence="2">cv. PW_Plant_1</strain>
    </source>
</reference>
<evidence type="ECO:0000313" key="1">
    <source>
        <dbReference type="EMBL" id="KAJ7569313.1"/>
    </source>
</evidence>
<proteinExistence type="predicted"/>